<dbReference type="PANTHER" id="PTHR11706">
    <property type="entry name" value="SOLUTE CARRIER PROTEIN FAMILY 11 MEMBER"/>
    <property type="match status" value="1"/>
</dbReference>
<dbReference type="Proteomes" id="UP001069090">
    <property type="component" value="Unassembled WGS sequence"/>
</dbReference>
<evidence type="ECO:0000256" key="4">
    <source>
        <dbReference type="ARBA" id="ARBA00022847"/>
    </source>
</evidence>
<dbReference type="GO" id="GO:0034755">
    <property type="term" value="P:iron ion transmembrane transport"/>
    <property type="evidence" value="ECO:0007669"/>
    <property type="project" value="TreeGrafter"/>
</dbReference>
<comment type="caution">
    <text evidence="8">The sequence shown here is derived from an EMBL/GenBank/DDBJ whole genome shotgun (WGS) entry which is preliminary data.</text>
</comment>
<dbReference type="PRINTS" id="PR00447">
    <property type="entry name" value="NATRESASSCMP"/>
</dbReference>
<comment type="subcellular location">
    <subcellularLocation>
        <location evidence="1">Membrane</location>
        <topology evidence="1">Multi-pass membrane protein</topology>
    </subcellularLocation>
</comment>
<evidence type="ECO:0000256" key="5">
    <source>
        <dbReference type="ARBA" id="ARBA00022989"/>
    </source>
</evidence>
<keyword evidence="3 7" id="KW-0812">Transmembrane</keyword>
<feature type="transmembrane region" description="Helical" evidence="7">
    <location>
        <begin position="180"/>
        <end position="199"/>
    </location>
</feature>
<evidence type="ECO:0000256" key="1">
    <source>
        <dbReference type="ARBA" id="ARBA00004141"/>
    </source>
</evidence>
<organism evidence="8 9">
    <name type="scientific">Dasania phycosphaerae</name>
    <dbReference type="NCBI Taxonomy" id="2950436"/>
    <lineage>
        <taxon>Bacteria</taxon>
        <taxon>Pseudomonadati</taxon>
        <taxon>Pseudomonadota</taxon>
        <taxon>Gammaproteobacteria</taxon>
        <taxon>Cellvibrionales</taxon>
        <taxon>Spongiibacteraceae</taxon>
        <taxon>Dasania</taxon>
    </lineage>
</organism>
<evidence type="ECO:0000256" key="7">
    <source>
        <dbReference type="SAM" id="Phobius"/>
    </source>
</evidence>
<dbReference type="GO" id="GO:0005886">
    <property type="term" value="C:plasma membrane"/>
    <property type="evidence" value="ECO:0007669"/>
    <property type="project" value="TreeGrafter"/>
</dbReference>
<dbReference type="RefSeq" id="WP_258329890.1">
    <property type="nucleotide sequence ID" value="NZ_JAPTGG010000001.1"/>
</dbReference>
<evidence type="ECO:0000256" key="6">
    <source>
        <dbReference type="ARBA" id="ARBA00023136"/>
    </source>
</evidence>
<feature type="transmembrane region" description="Helical" evidence="7">
    <location>
        <begin position="142"/>
        <end position="160"/>
    </location>
</feature>
<dbReference type="InterPro" id="IPR001046">
    <property type="entry name" value="NRAMP_fam"/>
</dbReference>
<feature type="transmembrane region" description="Helical" evidence="7">
    <location>
        <begin position="227"/>
        <end position="250"/>
    </location>
</feature>
<gene>
    <name evidence="8" type="ORF">O0V09_00960</name>
</gene>
<dbReference type="AlphaFoldDB" id="A0A9J6RH25"/>
<feature type="transmembrane region" description="Helical" evidence="7">
    <location>
        <begin position="338"/>
        <end position="361"/>
    </location>
</feature>
<feature type="transmembrane region" description="Helical" evidence="7">
    <location>
        <begin position="115"/>
        <end position="135"/>
    </location>
</feature>
<dbReference type="NCBIfam" id="NF037982">
    <property type="entry name" value="Nramp_1"/>
    <property type="match status" value="1"/>
</dbReference>
<feature type="transmembrane region" description="Helical" evidence="7">
    <location>
        <begin position="373"/>
        <end position="392"/>
    </location>
</feature>
<feature type="transmembrane region" description="Helical" evidence="7">
    <location>
        <begin position="33"/>
        <end position="52"/>
    </location>
</feature>
<evidence type="ECO:0000256" key="3">
    <source>
        <dbReference type="ARBA" id="ARBA00022692"/>
    </source>
</evidence>
<evidence type="ECO:0000256" key="2">
    <source>
        <dbReference type="ARBA" id="ARBA00022448"/>
    </source>
</evidence>
<dbReference type="EMBL" id="JAPTGG010000001">
    <property type="protein sequence ID" value="MCZ0863747.1"/>
    <property type="molecule type" value="Genomic_DNA"/>
</dbReference>
<name>A0A9J6RH25_9GAMM</name>
<accession>A0A9J6RH25</accession>
<dbReference type="GO" id="GO:0015086">
    <property type="term" value="F:cadmium ion transmembrane transporter activity"/>
    <property type="evidence" value="ECO:0007669"/>
    <property type="project" value="TreeGrafter"/>
</dbReference>
<keyword evidence="4" id="KW-0769">Symport</keyword>
<reference evidence="8 9" key="1">
    <citation type="submission" date="2022-12" db="EMBL/GenBank/DDBJ databases">
        <title>Dasania phycosphaerae sp. nov., isolated from particulate material of the south coast of Korea.</title>
        <authorList>
            <person name="Jiang Y."/>
        </authorList>
    </citation>
    <scope>NUCLEOTIDE SEQUENCE [LARGE SCALE GENOMIC DNA]</scope>
    <source>
        <strain evidence="8 9">GY-19</strain>
    </source>
</reference>
<dbReference type="PANTHER" id="PTHR11706:SF33">
    <property type="entry name" value="NATURAL RESISTANCE-ASSOCIATED MACROPHAGE PROTEIN 2"/>
    <property type="match status" value="1"/>
</dbReference>
<feature type="transmembrane region" description="Helical" evidence="7">
    <location>
        <begin position="270"/>
        <end position="294"/>
    </location>
</feature>
<keyword evidence="5 7" id="KW-1133">Transmembrane helix</keyword>
<feature type="transmembrane region" description="Helical" evidence="7">
    <location>
        <begin position="73"/>
        <end position="95"/>
    </location>
</feature>
<keyword evidence="2" id="KW-0813">Transport</keyword>
<protein>
    <submittedName>
        <fullName evidence="8">Nramp family divalent metal transporter</fullName>
    </submittedName>
</protein>
<sequence>MKRFGPGLLVMAAFVGPGTVTTASKAGAHYGYTLMWALLFSIIATLVLQEMSSRLGLVSRKNLAQALRSSFNLPFFNIAASIMVVLAIGFGNAAYESGNIAGAAMGLAAISPLPNNVWALVVGLSAFSLLAIGKYALIEKGLMLLVLIMSIVFIATAVMVQPDFSSLWRGLSQPSMPTGSTLTVIALIGTTVVPYNLFLHSSTVQEKWPADMDVACALKESRQDNAYAIGLGGLITIAIVTTAASAFYGSDSQFSASTISQQLEPLLGSYAKYFFAIGLLAAGLTSAIASPLAAAYAVSGAMGWPVELNNKRFKCIWALVLLSGTVAAALGTSPISAIIFAQAANGFLLPVVAVFLLIVMNQKNLLGKYTNSPLANILGAIVVLTVSGLGLFKLATAFNIV</sequence>
<evidence type="ECO:0000313" key="8">
    <source>
        <dbReference type="EMBL" id="MCZ0863747.1"/>
    </source>
</evidence>
<keyword evidence="9" id="KW-1185">Reference proteome</keyword>
<evidence type="ECO:0000313" key="9">
    <source>
        <dbReference type="Proteomes" id="UP001069090"/>
    </source>
</evidence>
<proteinExistence type="predicted"/>
<dbReference type="GO" id="GO:0005384">
    <property type="term" value="F:manganese ion transmembrane transporter activity"/>
    <property type="evidence" value="ECO:0007669"/>
    <property type="project" value="TreeGrafter"/>
</dbReference>
<keyword evidence="6 7" id="KW-0472">Membrane</keyword>
<dbReference type="GO" id="GO:0015293">
    <property type="term" value="F:symporter activity"/>
    <property type="evidence" value="ECO:0007669"/>
    <property type="project" value="UniProtKB-KW"/>
</dbReference>
<feature type="transmembrane region" description="Helical" evidence="7">
    <location>
        <begin position="315"/>
        <end position="332"/>
    </location>
</feature>
<dbReference type="Pfam" id="PF01566">
    <property type="entry name" value="Nramp"/>
    <property type="match status" value="1"/>
</dbReference>